<evidence type="ECO:0000259" key="1">
    <source>
        <dbReference type="PROSITE" id="PS51184"/>
    </source>
</evidence>
<feature type="domain" description="JmjC" evidence="1">
    <location>
        <begin position="109"/>
        <end position="261"/>
    </location>
</feature>
<dbReference type="OMA" id="NLWIGFK"/>
<dbReference type="PROSITE" id="PS51184">
    <property type="entry name" value="JMJC"/>
    <property type="match status" value="1"/>
</dbReference>
<dbReference type="OrthoDB" id="47172at2759"/>
<dbReference type="PANTHER" id="PTHR12461:SF81">
    <property type="entry name" value="JMJC DOMAIN-CONTAINING PROTEIN C"/>
    <property type="match status" value="1"/>
</dbReference>
<dbReference type="AlphaFoldDB" id="A0A151Z655"/>
<comment type="caution">
    <text evidence="2">The sequence shown here is derived from an EMBL/GenBank/DDBJ whole genome shotgun (WGS) entry which is preliminary data.</text>
</comment>
<evidence type="ECO:0000313" key="2">
    <source>
        <dbReference type="EMBL" id="KYQ89443.1"/>
    </source>
</evidence>
<dbReference type="EMBL" id="LODT01000041">
    <property type="protein sequence ID" value="KYQ89443.1"/>
    <property type="molecule type" value="Genomic_DNA"/>
</dbReference>
<dbReference type="InterPro" id="IPR003347">
    <property type="entry name" value="JmjC_dom"/>
</dbReference>
<dbReference type="Pfam" id="PF13621">
    <property type="entry name" value="Cupin_8"/>
    <property type="match status" value="1"/>
</dbReference>
<keyword evidence="3" id="KW-1185">Reference proteome</keyword>
<accession>A0A151Z655</accession>
<protein>
    <submittedName>
        <fullName evidence="2">Transcription factor jumonji</fullName>
    </submittedName>
</protein>
<organism evidence="2 3">
    <name type="scientific">Tieghemostelium lacteum</name>
    <name type="common">Slime mold</name>
    <name type="synonym">Dictyostelium lacteum</name>
    <dbReference type="NCBI Taxonomy" id="361077"/>
    <lineage>
        <taxon>Eukaryota</taxon>
        <taxon>Amoebozoa</taxon>
        <taxon>Evosea</taxon>
        <taxon>Eumycetozoa</taxon>
        <taxon>Dictyostelia</taxon>
        <taxon>Dictyosteliales</taxon>
        <taxon>Raperosteliaceae</taxon>
        <taxon>Tieghemostelium</taxon>
    </lineage>
</organism>
<dbReference type="InParanoid" id="A0A151Z655"/>
<name>A0A151Z655_TIELA</name>
<reference evidence="2 3" key="1">
    <citation type="submission" date="2015-12" db="EMBL/GenBank/DDBJ databases">
        <title>Dictyostelia acquired genes for synthesis and detection of signals that induce cell-type specialization by lateral gene transfer from prokaryotes.</title>
        <authorList>
            <person name="Gloeckner G."/>
            <person name="Schaap P."/>
        </authorList>
    </citation>
    <scope>NUCLEOTIDE SEQUENCE [LARGE SCALE GENOMIC DNA]</scope>
    <source>
        <strain evidence="2 3">TK</strain>
    </source>
</reference>
<sequence length="362" mass="42924">MTIEKIYQPSREIYEKYILENKPFIITGIVENWKCYQIWKPEYLLNKVGDSKIPVRELGYEVGEWLGKTTEISFKEFLESWIRERDNLSLNQPQLQQPKYYLASIPVYKYLKELENDYEVPEIPKEQDKSANLWVGSKGQVTHLHHDWSTGDPGMDGLHAIISGRKLFKLYDPELNIECFKRKSEWGLFHQALVDVENPDYEKYPEFRKAVGIDVVLEQGEMLFIPKLWWHYVRTLEHSISLNFWFQHMGSEYLKLTKHWGLVQEYIQTVYTMNISKERMHSLLLYFGSFNKSYPLTADIVQDYLSNPIKFISQPKFISSFSNAINNPNVKDKDLAQKFKKEIIEKVTEWVENKRLSLSNIQ</sequence>
<dbReference type="Gene3D" id="2.60.120.650">
    <property type="entry name" value="Cupin"/>
    <property type="match status" value="1"/>
</dbReference>
<dbReference type="InterPro" id="IPR041667">
    <property type="entry name" value="Cupin_8"/>
</dbReference>
<dbReference type="Proteomes" id="UP000076078">
    <property type="component" value="Unassembled WGS sequence"/>
</dbReference>
<gene>
    <name evidence="2" type="ORF">DLAC_10111</name>
</gene>
<proteinExistence type="predicted"/>
<dbReference type="SUPFAM" id="SSF51197">
    <property type="entry name" value="Clavaminate synthase-like"/>
    <property type="match status" value="1"/>
</dbReference>
<dbReference type="PANTHER" id="PTHR12461">
    <property type="entry name" value="HYPOXIA-INDUCIBLE FACTOR 1 ALPHA INHIBITOR-RELATED"/>
    <property type="match status" value="1"/>
</dbReference>
<dbReference type="SMART" id="SM00558">
    <property type="entry name" value="JmjC"/>
    <property type="match status" value="1"/>
</dbReference>
<evidence type="ECO:0000313" key="3">
    <source>
        <dbReference type="Proteomes" id="UP000076078"/>
    </source>
</evidence>